<accession>A0A560HQ13</accession>
<dbReference type="AlphaFoldDB" id="A0A560HQ13"/>
<organism evidence="2 3">
    <name type="scientific">Nitrospirillum amazonense</name>
    <dbReference type="NCBI Taxonomy" id="28077"/>
    <lineage>
        <taxon>Bacteria</taxon>
        <taxon>Pseudomonadati</taxon>
        <taxon>Pseudomonadota</taxon>
        <taxon>Alphaproteobacteria</taxon>
        <taxon>Rhodospirillales</taxon>
        <taxon>Azospirillaceae</taxon>
        <taxon>Nitrospirillum</taxon>
    </lineage>
</organism>
<dbReference type="EMBL" id="VITT01000037">
    <property type="protein sequence ID" value="TWB47160.1"/>
    <property type="molecule type" value="Genomic_DNA"/>
</dbReference>
<evidence type="ECO:0000313" key="3">
    <source>
        <dbReference type="Proteomes" id="UP000318050"/>
    </source>
</evidence>
<protein>
    <submittedName>
        <fullName evidence="2">Uncharacterized protein</fullName>
    </submittedName>
</protein>
<feature type="chain" id="PRO_5022209065" evidence="1">
    <location>
        <begin position="22"/>
        <end position="148"/>
    </location>
</feature>
<evidence type="ECO:0000256" key="1">
    <source>
        <dbReference type="SAM" id="SignalP"/>
    </source>
</evidence>
<reference evidence="2 3" key="1">
    <citation type="submission" date="2019-06" db="EMBL/GenBank/DDBJ databases">
        <title>Genomic Encyclopedia of Type Strains, Phase IV (KMG-V): Genome sequencing to study the core and pangenomes of soil and plant-associated prokaryotes.</title>
        <authorList>
            <person name="Whitman W."/>
        </authorList>
    </citation>
    <scope>NUCLEOTIDE SEQUENCE [LARGE SCALE GENOMIC DNA]</scope>
    <source>
        <strain evidence="2 3">BR 11140</strain>
    </source>
</reference>
<sequence length="148" mass="15864">MNRYALSLTLLSFLLSPSAFGAGLHGVYSHVVYSEETGDLLGMEVEVRGGPKPSIVVSVCEGACWGGKTWPLTVEGNRLSFTVEEELADRYGKPTPPLILHYIAVRKGAVLVVTSPDGDIPGWKETLKRVPHPKPGQTARLGCGDTSC</sequence>
<dbReference type="Proteomes" id="UP000318050">
    <property type="component" value="Unassembled WGS sequence"/>
</dbReference>
<dbReference type="OrthoDB" id="7189708at2"/>
<comment type="caution">
    <text evidence="2">The sequence shown here is derived from an EMBL/GenBank/DDBJ whole genome shotgun (WGS) entry which is preliminary data.</text>
</comment>
<feature type="signal peptide" evidence="1">
    <location>
        <begin position="1"/>
        <end position="21"/>
    </location>
</feature>
<evidence type="ECO:0000313" key="2">
    <source>
        <dbReference type="EMBL" id="TWB47160.1"/>
    </source>
</evidence>
<proteinExistence type="predicted"/>
<gene>
    <name evidence="2" type="ORF">FBZ92_13726</name>
</gene>
<name>A0A560HQ13_9PROT</name>
<keyword evidence="1" id="KW-0732">Signal</keyword>